<feature type="domain" description="DUF5667" evidence="3">
    <location>
        <begin position="142"/>
        <end position="226"/>
    </location>
</feature>
<feature type="region of interest" description="Disordered" evidence="1">
    <location>
        <begin position="82"/>
        <end position="104"/>
    </location>
</feature>
<dbReference type="InterPro" id="IPR043725">
    <property type="entry name" value="DUF5667"/>
</dbReference>
<accession>A0ABX1H8R1</accession>
<evidence type="ECO:0000256" key="1">
    <source>
        <dbReference type="SAM" id="MobiDB-lite"/>
    </source>
</evidence>
<dbReference type="Proteomes" id="UP000772196">
    <property type="component" value="Unassembled WGS sequence"/>
</dbReference>
<dbReference type="EMBL" id="JAAWWP010000018">
    <property type="protein sequence ID" value="NKI44433.1"/>
    <property type="molecule type" value="Genomic_DNA"/>
</dbReference>
<reference evidence="4 5" key="1">
    <citation type="submission" date="2020-04" db="EMBL/GenBank/DDBJ databases">
        <title>Phylogenetic Diversity and Antibacterial Activity against Ralstonia solanacearum of Endophytic Actinomycete Isolated from Moss.</title>
        <authorList>
            <person name="Zhuang X."/>
        </authorList>
    </citation>
    <scope>NUCLEOTIDE SEQUENCE [LARGE SCALE GENOMIC DNA]</scope>
    <source>
        <strain evidence="4 5">LD120</strain>
    </source>
</reference>
<keyword evidence="2" id="KW-0812">Transmembrane</keyword>
<feature type="region of interest" description="Disordered" evidence="1">
    <location>
        <begin position="1"/>
        <end position="46"/>
    </location>
</feature>
<evidence type="ECO:0000313" key="4">
    <source>
        <dbReference type="EMBL" id="NKI44433.1"/>
    </source>
</evidence>
<sequence>MIANMSGQRRANAFARALEEASGQGAAAEHSADSAPAAEPRRLTQLVSELGALPRPALDPDVKATQRAQLMAAMESLAQEGTLAEPAGPAVPSQRGPGRHRASPLRSLRPRTRLSKGLAAGGLTVSVAAGAFGGVAAASSDALPGDSLYGLKRGMEDFKLGLAGSDSDRGRIYLDHASTRLSEARRLMDRGRHGRDLDHEALGEVRRALSGMNHDATEGHRLLHEAYTRDGSLGPLQTLSSFSRAHRDSWSLLREKLPVQLGDIRDQVSSVFDAIDEEVEPLRSLLPDPPAHESEPAAPGSSDSRDPGSADRSPSSSPDGKHRDKESPEGPKPSPTESADDGLLGGNTGGLFPDPEDSGSQKPGGGQGPKPDVTLPPLLPGLLPGLGLDARDAED</sequence>
<feature type="compositionally biased region" description="Basic and acidic residues" evidence="1">
    <location>
        <begin position="319"/>
        <end position="329"/>
    </location>
</feature>
<evidence type="ECO:0000313" key="5">
    <source>
        <dbReference type="Proteomes" id="UP000772196"/>
    </source>
</evidence>
<feature type="compositionally biased region" description="Low complexity" evidence="1">
    <location>
        <begin position="26"/>
        <end position="38"/>
    </location>
</feature>
<name>A0ABX1H8R1_9ACTN</name>
<feature type="transmembrane region" description="Helical" evidence="2">
    <location>
        <begin position="118"/>
        <end position="138"/>
    </location>
</feature>
<evidence type="ECO:0000259" key="3">
    <source>
        <dbReference type="Pfam" id="PF18915"/>
    </source>
</evidence>
<comment type="caution">
    <text evidence="4">The sequence shown here is derived from an EMBL/GenBank/DDBJ whole genome shotgun (WGS) entry which is preliminary data.</text>
</comment>
<keyword evidence="2" id="KW-1133">Transmembrane helix</keyword>
<protein>
    <recommendedName>
        <fullName evidence="3">DUF5667 domain-containing protein</fullName>
    </recommendedName>
</protein>
<keyword evidence="2" id="KW-0472">Membrane</keyword>
<evidence type="ECO:0000256" key="2">
    <source>
        <dbReference type="SAM" id="Phobius"/>
    </source>
</evidence>
<gene>
    <name evidence="4" type="ORF">HFV08_24925</name>
</gene>
<keyword evidence="5" id="KW-1185">Reference proteome</keyword>
<organism evidence="4 5">
    <name type="scientific">Streptomyces physcomitrii</name>
    <dbReference type="NCBI Taxonomy" id="2724184"/>
    <lineage>
        <taxon>Bacteria</taxon>
        <taxon>Bacillati</taxon>
        <taxon>Actinomycetota</taxon>
        <taxon>Actinomycetes</taxon>
        <taxon>Kitasatosporales</taxon>
        <taxon>Streptomycetaceae</taxon>
        <taxon>Streptomyces</taxon>
    </lineage>
</organism>
<proteinExistence type="predicted"/>
<dbReference type="Pfam" id="PF18915">
    <property type="entry name" value="DUF5667"/>
    <property type="match status" value="1"/>
</dbReference>
<dbReference type="RefSeq" id="WP_168542637.1">
    <property type="nucleotide sequence ID" value="NZ_JAAWWP010000018.1"/>
</dbReference>
<feature type="region of interest" description="Disordered" evidence="1">
    <location>
        <begin position="284"/>
        <end position="395"/>
    </location>
</feature>